<dbReference type="PANTHER" id="PTHR39598">
    <property type="entry name" value="AUSTINOL SYNTHESIS PROTEIN F-RELATED"/>
    <property type="match status" value="1"/>
</dbReference>
<sequence length="153" mass="17518">MPAPVEIQQATLSKFIDAWKRWNADDFIGLWSDSFTFQVLPFSDGKPTRPRDIIAPMYRNFIETLTNYKLDVKHVVHDAANGKACIYAVASANAPCGDYKNEQAFFITFSESGDKIESLEEVNDTAFRKEWDPKCHEYWRYGQPPKEKAVADS</sequence>
<dbReference type="Proteomes" id="UP000707071">
    <property type="component" value="Unassembled WGS sequence"/>
</dbReference>
<name>A0A9P7QJB0_9HYPO</name>
<dbReference type="Gene3D" id="3.10.450.50">
    <property type="match status" value="1"/>
</dbReference>
<dbReference type="PANTHER" id="PTHR39598:SF1">
    <property type="entry name" value="AUSTINOID BIOSYNTHESIS CLUSTERS PROTEIN F-RELATED"/>
    <property type="match status" value="1"/>
</dbReference>
<gene>
    <name evidence="1" type="ORF">E4U09_000234</name>
</gene>
<dbReference type="SUPFAM" id="SSF54427">
    <property type="entry name" value="NTF2-like"/>
    <property type="match status" value="1"/>
</dbReference>
<organism evidence="1 2">
    <name type="scientific">Claviceps aff. purpurea</name>
    <dbReference type="NCBI Taxonomy" id="1967640"/>
    <lineage>
        <taxon>Eukaryota</taxon>
        <taxon>Fungi</taxon>
        <taxon>Dikarya</taxon>
        <taxon>Ascomycota</taxon>
        <taxon>Pezizomycotina</taxon>
        <taxon>Sordariomycetes</taxon>
        <taxon>Hypocreomycetidae</taxon>
        <taxon>Hypocreales</taxon>
        <taxon>Clavicipitaceae</taxon>
        <taxon>Claviceps</taxon>
    </lineage>
</organism>
<keyword evidence="2" id="KW-1185">Reference proteome</keyword>
<evidence type="ECO:0000313" key="2">
    <source>
        <dbReference type="Proteomes" id="UP000707071"/>
    </source>
</evidence>
<dbReference type="InterPro" id="IPR050977">
    <property type="entry name" value="Fungal_Meroterpenoid_Isomerase"/>
</dbReference>
<evidence type="ECO:0008006" key="3">
    <source>
        <dbReference type="Google" id="ProtNLM"/>
    </source>
</evidence>
<dbReference type="AlphaFoldDB" id="A0A9P7QJB0"/>
<reference evidence="1 2" key="1">
    <citation type="journal article" date="2020" name="bioRxiv">
        <title>Whole genome comparisons of ergot fungi reveals the divergence and evolution of species within the genus Claviceps are the result of varying mechanisms driving genome evolution and host range expansion.</title>
        <authorList>
            <person name="Wyka S.A."/>
            <person name="Mondo S.J."/>
            <person name="Liu M."/>
            <person name="Dettman J."/>
            <person name="Nalam V."/>
            <person name="Broders K.D."/>
        </authorList>
    </citation>
    <scope>NUCLEOTIDE SEQUENCE [LARGE SCALE GENOMIC DNA]</scope>
    <source>
        <strain evidence="1 2">Clav52</strain>
    </source>
</reference>
<comment type="caution">
    <text evidence="1">The sequence shown here is derived from an EMBL/GenBank/DDBJ whole genome shotgun (WGS) entry which is preliminary data.</text>
</comment>
<accession>A0A9P7QJB0</accession>
<proteinExistence type="predicted"/>
<dbReference type="InterPro" id="IPR032710">
    <property type="entry name" value="NTF2-like_dom_sf"/>
</dbReference>
<dbReference type="EMBL" id="SRRH01000104">
    <property type="protein sequence ID" value="KAG6299085.1"/>
    <property type="molecule type" value="Genomic_DNA"/>
</dbReference>
<evidence type="ECO:0000313" key="1">
    <source>
        <dbReference type="EMBL" id="KAG6299085.1"/>
    </source>
</evidence>
<protein>
    <recommendedName>
        <fullName evidence="3">SnoaL-like domain-containing protein</fullName>
    </recommendedName>
</protein>